<reference evidence="3 4" key="1">
    <citation type="submission" date="2024-05" db="EMBL/GenBank/DDBJ databases">
        <title>Long read based assembly of the Candida bracarensis genome reveals expanded adhesin content.</title>
        <authorList>
            <person name="Marcet-Houben M."/>
            <person name="Ksiezopolska E."/>
            <person name="Gabaldon T."/>
        </authorList>
    </citation>
    <scope>NUCLEOTIDE SEQUENCE [LARGE SCALE GENOMIC DNA]</scope>
    <source>
        <strain evidence="3 4">CBM6</strain>
    </source>
</reference>
<feature type="compositionally biased region" description="Polar residues" evidence="2">
    <location>
        <begin position="223"/>
        <end position="235"/>
    </location>
</feature>
<dbReference type="EMBL" id="JBEVYD010000002">
    <property type="protein sequence ID" value="KAL3235007.1"/>
    <property type="molecule type" value="Genomic_DNA"/>
</dbReference>
<evidence type="ECO:0000256" key="2">
    <source>
        <dbReference type="SAM" id="MobiDB-lite"/>
    </source>
</evidence>
<sequence length="398" mass="45321">MSKGDQNQDTRRGPGINAIQINAAREMHAMSVRGRTPGNNVTPSLMNTTASAQTFVAPSITKISKASIKQDVPTVTASASVTATSSIPHHVCNNPNNPECPHCGTVIIPSPRATLPLRDNPSITIKDMWKITTQKRPILNALELDDWEKNKLTKLPLPEMIFGNNFVRIDNVKTGWFIEFNALDALSMVNLEDTGLRVAHSKVWMQSKQRQQQKQNEYDNRNIDSNSATQTQTPNPLEIAHPYDWTYTTGYKGTLSKDSQFKRDDETQLPIDKLTRPDKILFFDDMILFEDELADNGISVLNVKIRVMHERLLLLSRFFLRVDDVLIRVYDTRVYVDFEDNQVIREFKKHESHYNDVLAKHQKSKKGALHDPKAALRDSNWVVEHTPLTAREVEVLHF</sequence>
<proteinExistence type="inferred from homology"/>
<protein>
    <submittedName>
        <fullName evidence="3">Type 2A phosphatase activator TIP41</fullName>
    </submittedName>
</protein>
<name>A0ABR4P082_9SACH</name>
<evidence type="ECO:0000256" key="1">
    <source>
        <dbReference type="ARBA" id="ARBA00006658"/>
    </source>
</evidence>
<dbReference type="PANTHER" id="PTHR21021">
    <property type="entry name" value="GAF/PUTATIVE CYTOSKELETAL PROTEIN"/>
    <property type="match status" value="1"/>
</dbReference>
<evidence type="ECO:0000313" key="4">
    <source>
        <dbReference type="Proteomes" id="UP001623330"/>
    </source>
</evidence>
<dbReference type="Proteomes" id="UP001623330">
    <property type="component" value="Unassembled WGS sequence"/>
</dbReference>
<dbReference type="Pfam" id="PF04176">
    <property type="entry name" value="TIP41"/>
    <property type="match status" value="1"/>
</dbReference>
<gene>
    <name evidence="3" type="ORF">RNJ44_02795</name>
</gene>
<dbReference type="PANTHER" id="PTHR21021:SF16">
    <property type="entry name" value="TIP41-LIKE PROTEIN"/>
    <property type="match status" value="1"/>
</dbReference>
<comment type="caution">
    <text evidence="3">The sequence shown here is derived from an EMBL/GenBank/DDBJ whole genome shotgun (WGS) entry which is preliminary data.</text>
</comment>
<dbReference type="InterPro" id="IPR051330">
    <property type="entry name" value="Phosphatase_reg/MetRdx"/>
</dbReference>
<dbReference type="InterPro" id="IPR007303">
    <property type="entry name" value="TIP41-like"/>
</dbReference>
<keyword evidence="4" id="KW-1185">Reference proteome</keyword>
<organism evidence="3 4">
    <name type="scientific">Nakaseomyces bracarensis</name>
    <dbReference type="NCBI Taxonomy" id="273131"/>
    <lineage>
        <taxon>Eukaryota</taxon>
        <taxon>Fungi</taxon>
        <taxon>Dikarya</taxon>
        <taxon>Ascomycota</taxon>
        <taxon>Saccharomycotina</taxon>
        <taxon>Saccharomycetes</taxon>
        <taxon>Saccharomycetales</taxon>
        <taxon>Saccharomycetaceae</taxon>
        <taxon>Nakaseomyces</taxon>
    </lineage>
</organism>
<evidence type="ECO:0000313" key="3">
    <source>
        <dbReference type="EMBL" id="KAL3235007.1"/>
    </source>
</evidence>
<feature type="region of interest" description="Disordered" evidence="2">
    <location>
        <begin position="207"/>
        <end position="235"/>
    </location>
</feature>
<accession>A0ABR4P082</accession>
<comment type="similarity">
    <text evidence="1">Belongs to the TIP41 family.</text>
</comment>